<dbReference type="PROSITE" id="PS50263">
    <property type="entry name" value="CN_HYDROLASE"/>
    <property type="match status" value="1"/>
</dbReference>
<dbReference type="KEGG" id="soy:115887485"/>
<keyword evidence="5" id="KW-1185">Reference proteome</keyword>
<evidence type="ECO:0000256" key="3">
    <source>
        <dbReference type="SAM" id="SignalP"/>
    </source>
</evidence>
<dbReference type="GeneID" id="115887485"/>
<dbReference type="Pfam" id="PF00795">
    <property type="entry name" value="CN_hydrolase"/>
    <property type="match status" value="1"/>
</dbReference>
<dbReference type="InParanoid" id="A0A6J2YIV2"/>
<keyword evidence="3" id="KW-0732">Signal</keyword>
<dbReference type="InterPro" id="IPR043957">
    <property type="entry name" value="Vanin_C"/>
</dbReference>
<dbReference type="GO" id="GO:0016787">
    <property type="term" value="F:hydrolase activity"/>
    <property type="evidence" value="ECO:0007669"/>
    <property type="project" value="UniProtKB-KW"/>
</dbReference>
<feature type="domain" description="CN hydrolase" evidence="4">
    <location>
        <begin position="21"/>
        <end position="274"/>
    </location>
</feature>
<sequence>MWKKLTCVCLLTIFNICDAGYIAAVVEYSSLNEPTPNQTIERNVVNYVNTIESLKQHNVQIVVFPEYGLTDLVQDPENYSIIVPPLYTSDFSNASDALLRLSNAAREHGMYVVVNVLEQDHDNSTNNTLYYNTNVVFASNGTLVAKYRKINLFQEPKLTPGNELVTFTTDFGKFGLMTCMDILYYNPSQTLLDGTNVTDVIYPAAWNSYLPFYLSLEVQVGYVLANKVNLLAANINEPSNGTGGSGIYLNDGTVLRRVITDKAATSVIFGNVDTVINTSDFILSGFDLLSGGDITRERLANYKRLRDFDHQAYTFRSLDLSKENISEPLCHDCFCCNFNIVALQNETNSSEVYKLLAYSGQTIFDSKSVQIQLCGVVGCLTDDVSTCGEIPSSAYTTKFRQISINSTYMPRNPQAFFRPMSLKGDLLTIDNATYSEVVDEDSLDEVILNFTVTTTSDNVVLFGLYGRDDSSIVSISALFIGVLFLIQNIF</sequence>
<organism evidence="5 6">
    <name type="scientific">Sitophilus oryzae</name>
    <name type="common">Rice weevil</name>
    <name type="synonym">Curculio oryzae</name>
    <dbReference type="NCBI Taxonomy" id="7048"/>
    <lineage>
        <taxon>Eukaryota</taxon>
        <taxon>Metazoa</taxon>
        <taxon>Ecdysozoa</taxon>
        <taxon>Arthropoda</taxon>
        <taxon>Hexapoda</taxon>
        <taxon>Insecta</taxon>
        <taxon>Pterygota</taxon>
        <taxon>Neoptera</taxon>
        <taxon>Endopterygota</taxon>
        <taxon>Coleoptera</taxon>
        <taxon>Polyphaga</taxon>
        <taxon>Cucujiformia</taxon>
        <taxon>Curculionidae</taxon>
        <taxon>Dryophthorinae</taxon>
        <taxon>Sitophilus</taxon>
    </lineage>
</organism>
<dbReference type="InterPro" id="IPR040154">
    <property type="entry name" value="Biotinidase/VNN"/>
</dbReference>
<dbReference type="PANTHER" id="PTHR10609:SF14">
    <property type="entry name" value="BIOTINIDASE"/>
    <property type="match status" value="1"/>
</dbReference>
<feature type="signal peptide" evidence="3">
    <location>
        <begin position="1"/>
        <end position="19"/>
    </location>
</feature>
<dbReference type="PANTHER" id="PTHR10609">
    <property type="entry name" value="BIOTINIDASE-RELATED"/>
    <property type="match status" value="1"/>
</dbReference>
<name>A0A6J2YIV2_SITOR</name>
<evidence type="ECO:0000313" key="5">
    <source>
        <dbReference type="Proteomes" id="UP000504635"/>
    </source>
</evidence>
<evidence type="ECO:0000259" key="4">
    <source>
        <dbReference type="PROSITE" id="PS50263"/>
    </source>
</evidence>
<dbReference type="SUPFAM" id="SSF56317">
    <property type="entry name" value="Carbon-nitrogen hydrolase"/>
    <property type="match status" value="1"/>
</dbReference>
<gene>
    <name evidence="6" type="primary">LOC115887485</name>
</gene>
<dbReference type="Pfam" id="PF19018">
    <property type="entry name" value="Vanin_C"/>
    <property type="match status" value="1"/>
</dbReference>
<evidence type="ECO:0000256" key="1">
    <source>
        <dbReference type="ARBA" id="ARBA00008225"/>
    </source>
</evidence>
<dbReference type="RefSeq" id="XP_030762800.1">
    <property type="nucleotide sequence ID" value="XM_030906940.1"/>
</dbReference>
<reference evidence="6" key="1">
    <citation type="submission" date="2025-08" db="UniProtKB">
        <authorList>
            <consortium name="RefSeq"/>
        </authorList>
    </citation>
    <scope>IDENTIFICATION</scope>
    <source>
        <tissue evidence="6">Gonads</tissue>
    </source>
</reference>
<dbReference type="InterPro" id="IPR003010">
    <property type="entry name" value="C-N_Hydrolase"/>
</dbReference>
<evidence type="ECO:0000256" key="2">
    <source>
        <dbReference type="ARBA" id="ARBA00022801"/>
    </source>
</evidence>
<evidence type="ECO:0000313" key="6">
    <source>
        <dbReference type="RefSeq" id="XP_030762800.1"/>
    </source>
</evidence>
<dbReference type="AlphaFoldDB" id="A0A6J2YIV2"/>
<protein>
    <submittedName>
        <fullName evidence="6">Vanin-like protein 2</fullName>
    </submittedName>
</protein>
<proteinExistence type="inferred from homology"/>
<dbReference type="InterPro" id="IPR036526">
    <property type="entry name" value="C-N_Hydrolase_sf"/>
</dbReference>
<keyword evidence="2" id="KW-0378">Hydrolase</keyword>
<accession>A0A6J2YIV2</accession>
<dbReference type="OrthoDB" id="10250282at2759"/>
<dbReference type="Proteomes" id="UP000504635">
    <property type="component" value="Unplaced"/>
</dbReference>
<dbReference type="Gene3D" id="3.60.110.10">
    <property type="entry name" value="Carbon-nitrogen hydrolase"/>
    <property type="match status" value="1"/>
</dbReference>
<feature type="chain" id="PRO_5027020416" evidence="3">
    <location>
        <begin position="20"/>
        <end position="490"/>
    </location>
</feature>
<comment type="similarity">
    <text evidence="1">Belongs to the carbon-nitrogen hydrolase superfamily. BTD/VNN family.</text>
</comment>